<evidence type="ECO:0000256" key="2">
    <source>
        <dbReference type="PROSITE-ProRule" id="PRU00703"/>
    </source>
</evidence>
<dbReference type="PANTHER" id="PTHR43080">
    <property type="entry name" value="CBS DOMAIN-CONTAINING PROTEIN CBSX3, MITOCHONDRIAL"/>
    <property type="match status" value="1"/>
</dbReference>
<dbReference type="EMBL" id="JACPRF010000247">
    <property type="protein sequence ID" value="MBI2876846.1"/>
    <property type="molecule type" value="Genomic_DNA"/>
</dbReference>
<evidence type="ECO:0000313" key="5">
    <source>
        <dbReference type="Proteomes" id="UP000769766"/>
    </source>
</evidence>
<dbReference type="AlphaFoldDB" id="A0A932CPN4"/>
<comment type="caution">
    <text evidence="4">The sequence shown here is derived from an EMBL/GenBank/DDBJ whole genome shotgun (WGS) entry which is preliminary data.</text>
</comment>
<accession>A0A932CPN4</accession>
<evidence type="ECO:0000259" key="3">
    <source>
        <dbReference type="PROSITE" id="PS51371"/>
    </source>
</evidence>
<evidence type="ECO:0000256" key="1">
    <source>
        <dbReference type="ARBA" id="ARBA00023122"/>
    </source>
</evidence>
<dbReference type="SMART" id="SM00116">
    <property type="entry name" value="CBS"/>
    <property type="match status" value="2"/>
</dbReference>
<gene>
    <name evidence="4" type="ORF">HYY20_08195</name>
</gene>
<feature type="domain" description="CBS" evidence="3">
    <location>
        <begin position="81"/>
        <end position="140"/>
    </location>
</feature>
<dbReference type="InterPro" id="IPR051257">
    <property type="entry name" value="Diverse_CBS-Domain"/>
</dbReference>
<dbReference type="Gene3D" id="3.10.580.10">
    <property type="entry name" value="CBS-domain"/>
    <property type="match status" value="1"/>
</dbReference>
<dbReference type="PROSITE" id="PS51371">
    <property type="entry name" value="CBS"/>
    <property type="match status" value="2"/>
</dbReference>
<organism evidence="4 5">
    <name type="scientific">Tectimicrobiota bacterium</name>
    <dbReference type="NCBI Taxonomy" id="2528274"/>
    <lineage>
        <taxon>Bacteria</taxon>
        <taxon>Pseudomonadati</taxon>
        <taxon>Nitrospinota/Tectimicrobiota group</taxon>
        <taxon>Candidatus Tectimicrobiota</taxon>
    </lineage>
</organism>
<reference evidence="4" key="1">
    <citation type="submission" date="2020-07" db="EMBL/GenBank/DDBJ databases">
        <title>Huge and variable diversity of episymbiotic CPR bacteria and DPANN archaea in groundwater ecosystems.</title>
        <authorList>
            <person name="He C.Y."/>
            <person name="Keren R."/>
            <person name="Whittaker M."/>
            <person name="Farag I.F."/>
            <person name="Doudna J."/>
            <person name="Cate J.H.D."/>
            <person name="Banfield J.F."/>
        </authorList>
    </citation>
    <scope>NUCLEOTIDE SEQUENCE</scope>
    <source>
        <strain evidence="4">NC_groundwater_672_Ag_B-0.1um_62_36</strain>
    </source>
</reference>
<proteinExistence type="predicted"/>
<sequence length="212" mass="23595">MLVGERMRRKVITVKEDDSLQKAFNLMKKSAIRHLPVVRGEELVGIITDRDLRQAMVPVEVNEKGKEAYRLPKGALVEEHMTQNVLTVTPFTDIEVAARLIYMHKIGGLPVVEEGKLIGIITETDILGIFIEMMGILMASSRVDVVLGQSPEAFEEACRLIKTHGGHIISVGMSGHADKSKRIYYFRLELCDVQPIVEALSQAGYHVTSALE</sequence>
<protein>
    <submittedName>
        <fullName evidence="4">CBS domain-containing protein</fullName>
    </submittedName>
</protein>
<keyword evidence="1 2" id="KW-0129">CBS domain</keyword>
<dbReference type="Pfam" id="PF00571">
    <property type="entry name" value="CBS"/>
    <property type="match status" value="2"/>
</dbReference>
<dbReference type="SUPFAM" id="SSF54631">
    <property type="entry name" value="CBS-domain pair"/>
    <property type="match status" value="1"/>
</dbReference>
<dbReference type="InterPro" id="IPR000644">
    <property type="entry name" value="CBS_dom"/>
</dbReference>
<name>A0A932CPN4_UNCTE</name>
<dbReference type="Proteomes" id="UP000769766">
    <property type="component" value="Unassembled WGS sequence"/>
</dbReference>
<evidence type="ECO:0000313" key="4">
    <source>
        <dbReference type="EMBL" id="MBI2876846.1"/>
    </source>
</evidence>
<dbReference type="InterPro" id="IPR046342">
    <property type="entry name" value="CBS_dom_sf"/>
</dbReference>
<dbReference type="CDD" id="cd04584">
    <property type="entry name" value="CBS_pair_AcuB_like"/>
    <property type="match status" value="1"/>
</dbReference>
<feature type="domain" description="CBS" evidence="3">
    <location>
        <begin position="7"/>
        <end position="67"/>
    </location>
</feature>
<dbReference type="PANTHER" id="PTHR43080:SF2">
    <property type="entry name" value="CBS DOMAIN-CONTAINING PROTEIN"/>
    <property type="match status" value="1"/>
</dbReference>